<organism evidence="1">
    <name type="scientific">marine sediment metagenome</name>
    <dbReference type="NCBI Taxonomy" id="412755"/>
    <lineage>
        <taxon>unclassified sequences</taxon>
        <taxon>metagenomes</taxon>
        <taxon>ecological metagenomes</taxon>
    </lineage>
</organism>
<accession>X1QDR5</accession>
<reference evidence="1" key="1">
    <citation type="journal article" date="2014" name="Front. Microbiol.">
        <title>High frequency of phylogenetically diverse reductive dehalogenase-homologous genes in deep subseafloor sedimentary metagenomes.</title>
        <authorList>
            <person name="Kawai M."/>
            <person name="Futagami T."/>
            <person name="Toyoda A."/>
            <person name="Takaki Y."/>
            <person name="Nishi S."/>
            <person name="Hori S."/>
            <person name="Arai W."/>
            <person name="Tsubouchi T."/>
            <person name="Morono Y."/>
            <person name="Uchiyama I."/>
            <person name="Ito T."/>
            <person name="Fujiyama A."/>
            <person name="Inagaki F."/>
            <person name="Takami H."/>
        </authorList>
    </citation>
    <scope>NUCLEOTIDE SEQUENCE</scope>
    <source>
        <strain evidence="1">Expedition CK06-06</strain>
    </source>
</reference>
<dbReference type="AlphaFoldDB" id="X1QDR5"/>
<comment type="caution">
    <text evidence="1">The sequence shown here is derived from an EMBL/GenBank/DDBJ whole genome shotgun (WGS) entry which is preliminary data.</text>
</comment>
<evidence type="ECO:0000313" key="1">
    <source>
        <dbReference type="EMBL" id="GAI66627.1"/>
    </source>
</evidence>
<name>X1QDR5_9ZZZZ</name>
<gene>
    <name evidence="1" type="ORF">S12H4_05948</name>
</gene>
<sequence>MGRLQAEEMVVRLKEDEALKWHLYCNHYPPVNEAFLPVAKKAFWMLIHKSLLLGSLPT</sequence>
<proteinExistence type="predicted"/>
<protein>
    <submittedName>
        <fullName evidence="1">Uncharacterized protein</fullName>
    </submittedName>
</protein>
<dbReference type="EMBL" id="BARW01002031">
    <property type="protein sequence ID" value="GAI66627.1"/>
    <property type="molecule type" value="Genomic_DNA"/>
</dbReference>